<dbReference type="EMBL" id="CP045226">
    <property type="protein sequence ID" value="QFS49205.1"/>
    <property type="molecule type" value="Genomic_DNA"/>
</dbReference>
<protein>
    <submittedName>
        <fullName evidence="1">Uncharacterized protein</fullName>
    </submittedName>
</protein>
<evidence type="ECO:0000313" key="2">
    <source>
        <dbReference type="Proteomes" id="UP000326678"/>
    </source>
</evidence>
<keyword evidence="2" id="KW-1185">Reference proteome</keyword>
<dbReference type="KEGG" id="nsh:GXM_06699"/>
<dbReference type="AlphaFoldDB" id="A0A5P8W8X3"/>
<evidence type="ECO:0000313" key="1">
    <source>
        <dbReference type="EMBL" id="QFS49205.1"/>
    </source>
</evidence>
<name>A0A5P8W8X3_9NOSO</name>
<gene>
    <name evidence="1" type="ORF">GXM_06699</name>
</gene>
<organism evidence="1 2">
    <name type="scientific">Nostoc sphaeroides CCNUC1</name>
    <dbReference type="NCBI Taxonomy" id="2653204"/>
    <lineage>
        <taxon>Bacteria</taxon>
        <taxon>Bacillati</taxon>
        <taxon>Cyanobacteriota</taxon>
        <taxon>Cyanophyceae</taxon>
        <taxon>Nostocales</taxon>
        <taxon>Nostocaceae</taxon>
        <taxon>Nostoc</taxon>
    </lineage>
</organism>
<reference evidence="1 2" key="1">
    <citation type="submission" date="2019-10" db="EMBL/GenBank/DDBJ databases">
        <title>Genomic and transcriptomic insights into the perfect genentic adaptation of a filamentous nitrogen-fixing cyanobacterium to rice fields.</title>
        <authorList>
            <person name="Chen Z."/>
        </authorList>
    </citation>
    <scope>NUCLEOTIDE SEQUENCE [LARGE SCALE GENOMIC DNA]</scope>
    <source>
        <strain evidence="1">CCNUC1</strain>
    </source>
</reference>
<proteinExistence type="predicted"/>
<accession>A0A5P8W8X3</accession>
<dbReference type="Proteomes" id="UP000326678">
    <property type="component" value="Chromosome Gxm1"/>
</dbReference>
<sequence>MFFSLSNPRYELSLRSQRSGVKQSHILRLLHSLLTYTFVQNWDAPQFYW</sequence>